<comment type="caution">
    <text evidence="6">The sequence shown here is derived from an EMBL/GenBank/DDBJ whole genome shotgun (WGS) entry which is preliminary data.</text>
</comment>
<dbReference type="Gene3D" id="1.10.630.10">
    <property type="entry name" value="Cytochrome P450"/>
    <property type="match status" value="1"/>
</dbReference>
<dbReference type="InterPro" id="IPR050651">
    <property type="entry name" value="Plant_Cytochrome_P450_Monoox"/>
</dbReference>
<evidence type="ECO:0000256" key="2">
    <source>
        <dbReference type="ARBA" id="ARBA00022723"/>
    </source>
</evidence>
<keyword evidence="3" id="KW-0560">Oxidoreductase</keyword>
<dbReference type="PANTHER" id="PTHR47947">
    <property type="entry name" value="CYTOCHROME P450 82C3-RELATED"/>
    <property type="match status" value="1"/>
</dbReference>
<evidence type="ECO:0000313" key="7">
    <source>
        <dbReference type="Proteomes" id="UP001187192"/>
    </source>
</evidence>
<dbReference type="PANTHER" id="PTHR47947:SF3">
    <property type="entry name" value="CYTOCHROME P450 81D1-LIKE"/>
    <property type="match status" value="1"/>
</dbReference>
<dbReference type="GO" id="GO:0005506">
    <property type="term" value="F:iron ion binding"/>
    <property type="evidence" value="ECO:0007669"/>
    <property type="project" value="InterPro"/>
</dbReference>
<evidence type="ECO:0008006" key="8">
    <source>
        <dbReference type="Google" id="ProtNLM"/>
    </source>
</evidence>
<keyword evidence="7" id="KW-1185">Reference proteome</keyword>
<proteinExistence type="predicted"/>
<evidence type="ECO:0000256" key="5">
    <source>
        <dbReference type="ARBA" id="ARBA00023033"/>
    </source>
</evidence>
<dbReference type="GO" id="GO:0016705">
    <property type="term" value="F:oxidoreductase activity, acting on paired donors, with incorporation or reduction of molecular oxygen"/>
    <property type="evidence" value="ECO:0007669"/>
    <property type="project" value="InterPro"/>
</dbReference>
<dbReference type="Proteomes" id="UP001187192">
    <property type="component" value="Unassembled WGS sequence"/>
</dbReference>
<gene>
    <name evidence="6" type="ORF">TIFTF001_005030</name>
</gene>
<evidence type="ECO:0000256" key="4">
    <source>
        <dbReference type="ARBA" id="ARBA00023004"/>
    </source>
</evidence>
<dbReference type="GO" id="GO:0020037">
    <property type="term" value="F:heme binding"/>
    <property type="evidence" value="ECO:0007669"/>
    <property type="project" value="InterPro"/>
</dbReference>
<dbReference type="EMBL" id="BTGU01000005">
    <property type="protein sequence ID" value="GMN35005.1"/>
    <property type="molecule type" value="Genomic_DNA"/>
</dbReference>
<dbReference type="InterPro" id="IPR001128">
    <property type="entry name" value="Cyt_P450"/>
</dbReference>
<keyword evidence="1" id="KW-0349">Heme</keyword>
<dbReference type="AlphaFoldDB" id="A0AA88CX03"/>
<reference evidence="6" key="1">
    <citation type="submission" date="2023-07" db="EMBL/GenBank/DDBJ databases">
        <title>draft genome sequence of fig (Ficus carica).</title>
        <authorList>
            <person name="Takahashi T."/>
            <person name="Nishimura K."/>
        </authorList>
    </citation>
    <scope>NUCLEOTIDE SEQUENCE</scope>
</reference>
<dbReference type="Pfam" id="PF00067">
    <property type="entry name" value="p450"/>
    <property type="match status" value="1"/>
</dbReference>
<organism evidence="6 7">
    <name type="scientific">Ficus carica</name>
    <name type="common">Common fig</name>
    <dbReference type="NCBI Taxonomy" id="3494"/>
    <lineage>
        <taxon>Eukaryota</taxon>
        <taxon>Viridiplantae</taxon>
        <taxon>Streptophyta</taxon>
        <taxon>Embryophyta</taxon>
        <taxon>Tracheophyta</taxon>
        <taxon>Spermatophyta</taxon>
        <taxon>Magnoliopsida</taxon>
        <taxon>eudicotyledons</taxon>
        <taxon>Gunneridae</taxon>
        <taxon>Pentapetalae</taxon>
        <taxon>rosids</taxon>
        <taxon>fabids</taxon>
        <taxon>Rosales</taxon>
        <taxon>Moraceae</taxon>
        <taxon>Ficeae</taxon>
        <taxon>Ficus</taxon>
    </lineage>
</organism>
<accession>A0AA88CX03</accession>
<keyword evidence="4" id="KW-0408">Iron</keyword>
<sequence>MLSHIRTDEIRSLIRRLARSDQRNDQTVEMKSLFFELVLNVMMRMIAGKRFYGESVEDVEETVKFQEMVTDTFRLGGTTNISDFIPVLGSVMSRGYEKSLIELKEKRDWFMQRFIEENRRIASSESTSTSLSKENYKNMIQVLLSLQRSDPDYYTDEIIRGMMLNTLNQKPIP</sequence>
<dbReference type="InterPro" id="IPR036396">
    <property type="entry name" value="Cyt_P450_sf"/>
</dbReference>
<evidence type="ECO:0000256" key="3">
    <source>
        <dbReference type="ARBA" id="ARBA00023002"/>
    </source>
</evidence>
<dbReference type="SUPFAM" id="SSF48264">
    <property type="entry name" value="Cytochrome P450"/>
    <property type="match status" value="1"/>
</dbReference>
<protein>
    <recommendedName>
        <fullName evidence="8">Cytochrome P450</fullName>
    </recommendedName>
</protein>
<keyword evidence="5" id="KW-0503">Monooxygenase</keyword>
<evidence type="ECO:0000313" key="6">
    <source>
        <dbReference type="EMBL" id="GMN35005.1"/>
    </source>
</evidence>
<keyword evidence="2" id="KW-0479">Metal-binding</keyword>
<evidence type="ECO:0000256" key="1">
    <source>
        <dbReference type="ARBA" id="ARBA00022617"/>
    </source>
</evidence>
<dbReference type="GO" id="GO:0004497">
    <property type="term" value="F:monooxygenase activity"/>
    <property type="evidence" value="ECO:0007669"/>
    <property type="project" value="UniProtKB-KW"/>
</dbReference>
<name>A0AA88CX03_FICCA</name>